<reference evidence="1 2" key="1">
    <citation type="journal article" date="2015" name="Microbiome">
        <title>Genomic resolution of linkages in carbon, nitrogen, and sulfur cycling among widespread estuary sediment bacteria.</title>
        <authorList>
            <person name="Baker B.J."/>
            <person name="Lazar C.S."/>
            <person name="Teske A.P."/>
            <person name="Dick G.J."/>
        </authorList>
    </citation>
    <scope>NUCLEOTIDE SEQUENCE [LARGE SCALE GENOMIC DNA]</scope>
    <source>
        <strain evidence="1">DG_54_3</strain>
    </source>
</reference>
<sequence length="64" mass="7505">MGREKKIIPKDELQKDYWDNYLSIRKIALKYKVAKDTINKLLASYEIPVRNPSLSPVKSNRKAK</sequence>
<evidence type="ECO:0000313" key="1">
    <source>
        <dbReference type="EMBL" id="KPJ65079.1"/>
    </source>
</evidence>
<dbReference type="EMBL" id="LIZX01000137">
    <property type="protein sequence ID" value="KPJ65079.1"/>
    <property type="molecule type" value="Genomic_DNA"/>
</dbReference>
<organism evidence="1 2">
    <name type="scientific">candidate division WOR-1 bacterium DG_54_3</name>
    <dbReference type="NCBI Taxonomy" id="1703775"/>
    <lineage>
        <taxon>Bacteria</taxon>
        <taxon>Bacillati</taxon>
        <taxon>Saganbacteria</taxon>
    </lineage>
</organism>
<gene>
    <name evidence="1" type="ORF">AMJ44_11080</name>
</gene>
<accession>A0A0S7XRM5</accession>
<name>A0A0S7XRM5_UNCSA</name>
<dbReference type="AlphaFoldDB" id="A0A0S7XRM5"/>
<comment type="caution">
    <text evidence="1">The sequence shown here is derived from an EMBL/GenBank/DDBJ whole genome shotgun (WGS) entry which is preliminary data.</text>
</comment>
<proteinExistence type="predicted"/>
<dbReference type="Proteomes" id="UP000051861">
    <property type="component" value="Unassembled WGS sequence"/>
</dbReference>
<evidence type="ECO:0000313" key="2">
    <source>
        <dbReference type="Proteomes" id="UP000051861"/>
    </source>
</evidence>
<protein>
    <submittedName>
        <fullName evidence="1">Uncharacterized protein</fullName>
    </submittedName>
</protein>